<dbReference type="InterPro" id="IPR050229">
    <property type="entry name" value="GlpE_sulfurtransferase"/>
</dbReference>
<reference evidence="2" key="1">
    <citation type="journal article" date="2020" name="mSystems">
        <title>Genome- and Community-Level Interaction Insights into Carbon Utilization and Element Cycling Functions of Hydrothermarchaeota in Hydrothermal Sediment.</title>
        <authorList>
            <person name="Zhou Z."/>
            <person name="Liu Y."/>
            <person name="Xu W."/>
            <person name="Pan J."/>
            <person name="Luo Z.H."/>
            <person name="Li M."/>
        </authorList>
    </citation>
    <scope>NUCLEOTIDE SEQUENCE [LARGE SCALE GENOMIC DNA]</scope>
    <source>
        <strain evidence="2">SpSt-776</strain>
    </source>
</reference>
<dbReference type="AlphaFoldDB" id="A0A7C3SJ71"/>
<gene>
    <name evidence="2" type="ORF">ENV62_06695</name>
</gene>
<sequence>MRKSTWQRDAAWALYILLLAAFFGLLQHWPLVRLARQGELPAYLARMRQARRQVQFQGVKTVSLVQARALWESGALFIDARKPEEYAELHIQGAFNLPPALFEKENVQLLVGLPKDRPIVVYCGEEACDSALKAAEKLQAQGFTNVSAFLGGFRGWDEAGYPVDTEK</sequence>
<dbReference type="EMBL" id="DTHB01000046">
    <property type="protein sequence ID" value="HGB14904.1"/>
    <property type="molecule type" value="Genomic_DNA"/>
</dbReference>
<evidence type="ECO:0000313" key="2">
    <source>
        <dbReference type="EMBL" id="HGB14904.1"/>
    </source>
</evidence>
<comment type="caution">
    <text evidence="2">The sequence shown here is derived from an EMBL/GenBank/DDBJ whole genome shotgun (WGS) entry which is preliminary data.</text>
</comment>
<dbReference type="PANTHER" id="PTHR43031">
    <property type="entry name" value="FAD-DEPENDENT OXIDOREDUCTASE"/>
    <property type="match status" value="1"/>
</dbReference>
<dbReference type="Gene3D" id="3.40.250.10">
    <property type="entry name" value="Rhodanese-like domain"/>
    <property type="match status" value="1"/>
</dbReference>
<protein>
    <submittedName>
        <fullName evidence="2">Rhodanese-like domain-containing protein</fullName>
    </submittedName>
</protein>
<name>A0A7C3SJ71_9BACT</name>
<dbReference type="CDD" id="cd00158">
    <property type="entry name" value="RHOD"/>
    <property type="match status" value="1"/>
</dbReference>
<dbReference type="SUPFAM" id="SSF52821">
    <property type="entry name" value="Rhodanese/Cell cycle control phosphatase"/>
    <property type="match status" value="1"/>
</dbReference>
<dbReference type="PROSITE" id="PS50206">
    <property type="entry name" value="RHODANESE_3"/>
    <property type="match status" value="1"/>
</dbReference>
<dbReference type="Pfam" id="PF00581">
    <property type="entry name" value="Rhodanese"/>
    <property type="match status" value="1"/>
</dbReference>
<dbReference type="InterPro" id="IPR001763">
    <property type="entry name" value="Rhodanese-like_dom"/>
</dbReference>
<dbReference type="PANTHER" id="PTHR43031:SF18">
    <property type="entry name" value="RHODANESE-RELATED SULFURTRANSFERASES"/>
    <property type="match status" value="1"/>
</dbReference>
<dbReference type="InterPro" id="IPR036873">
    <property type="entry name" value="Rhodanese-like_dom_sf"/>
</dbReference>
<evidence type="ECO:0000259" key="1">
    <source>
        <dbReference type="PROSITE" id="PS50206"/>
    </source>
</evidence>
<dbReference type="SMART" id="SM00450">
    <property type="entry name" value="RHOD"/>
    <property type="match status" value="1"/>
</dbReference>
<feature type="domain" description="Rhodanese" evidence="1">
    <location>
        <begin position="74"/>
        <end position="165"/>
    </location>
</feature>
<organism evidence="2">
    <name type="scientific">Desulfobacca acetoxidans</name>
    <dbReference type="NCBI Taxonomy" id="60893"/>
    <lineage>
        <taxon>Bacteria</taxon>
        <taxon>Pseudomonadati</taxon>
        <taxon>Thermodesulfobacteriota</taxon>
        <taxon>Desulfobaccia</taxon>
        <taxon>Desulfobaccales</taxon>
        <taxon>Desulfobaccaceae</taxon>
        <taxon>Desulfobacca</taxon>
    </lineage>
</organism>
<accession>A0A7C3SJ71</accession>
<proteinExistence type="predicted"/>